<dbReference type="Pfam" id="PF00512">
    <property type="entry name" value="HisKA"/>
    <property type="match status" value="1"/>
</dbReference>
<name>A0A0C9MYH1_SPHPI</name>
<keyword evidence="6 11" id="KW-0812">Transmembrane</keyword>
<dbReference type="InterPro" id="IPR004358">
    <property type="entry name" value="Sig_transdc_His_kin-like_C"/>
</dbReference>
<dbReference type="InterPro" id="IPR003660">
    <property type="entry name" value="HAMP_dom"/>
</dbReference>
<comment type="caution">
    <text evidence="14">The sequence shown here is derived from an EMBL/GenBank/DDBJ whole genome shotgun (WGS) entry which is preliminary data.</text>
</comment>
<sequence length="455" mass="49199">MASEGLVRWRHSATLRIALIHSAAILLATALLGALVVHAFHVTVQRQVDQRITDDMRSLVHHYRRDGRAGLLRAMAQRADMMPDLLRGAFTRDGSRIAGSAVLAVQPPGWRQIILHPRHIPPIPARALAVRLGDGSTVLVASAGDAVGAAAAPITRLFVFQALAVAMLGIVSALLLSRYLRRRLEAMAETARAIMVGRLERRMPIGGDDEFDRLATVLNAMLDRIGALIGNLRQVSSDIAHDLRTPLTRLRAEAERAAGEWDGSEIARARLHKVVAQADEVLEIFAALLRISEIEAGGGRRGFGPLDLSTLVEEMSESYEPALRDGGRQLRWTVVPGVTITGDRQLLAQAIVNLIENAATHTPPGTMVEVMLDHAPDGIRLSVRDDGPGIAMADRERVLQRFTRLDASRATPGHGLGLSLVTAIAGMHAMDLRLEDAAPGLRVVLHLPLQAASHD</sequence>
<dbReference type="CDD" id="cd00082">
    <property type="entry name" value="HisKA"/>
    <property type="match status" value="1"/>
</dbReference>
<keyword evidence="9" id="KW-0902">Two-component regulatory system</keyword>
<feature type="domain" description="HAMP" evidence="13">
    <location>
        <begin position="178"/>
        <end position="230"/>
    </location>
</feature>
<dbReference type="SMART" id="SM00388">
    <property type="entry name" value="HisKA"/>
    <property type="match status" value="1"/>
</dbReference>
<dbReference type="InterPro" id="IPR005467">
    <property type="entry name" value="His_kinase_dom"/>
</dbReference>
<evidence type="ECO:0000256" key="7">
    <source>
        <dbReference type="ARBA" id="ARBA00022777"/>
    </source>
</evidence>
<comment type="catalytic activity">
    <reaction evidence="1">
        <text>ATP + protein L-histidine = ADP + protein N-phospho-L-histidine.</text>
        <dbReference type="EC" id="2.7.13.3"/>
    </reaction>
</comment>
<feature type="domain" description="Histidine kinase" evidence="12">
    <location>
        <begin position="238"/>
        <end position="451"/>
    </location>
</feature>
<dbReference type="Gene3D" id="6.10.340.10">
    <property type="match status" value="1"/>
</dbReference>
<dbReference type="Gene3D" id="1.10.287.130">
    <property type="match status" value="1"/>
</dbReference>
<evidence type="ECO:0000313" key="14">
    <source>
        <dbReference type="EMBL" id="GAN12354.1"/>
    </source>
</evidence>
<evidence type="ECO:0000256" key="11">
    <source>
        <dbReference type="SAM" id="Phobius"/>
    </source>
</evidence>
<dbReference type="InterPro" id="IPR036890">
    <property type="entry name" value="HATPase_C_sf"/>
</dbReference>
<dbReference type="PANTHER" id="PTHR45436">
    <property type="entry name" value="SENSOR HISTIDINE KINASE YKOH"/>
    <property type="match status" value="1"/>
</dbReference>
<dbReference type="CDD" id="cd06225">
    <property type="entry name" value="HAMP"/>
    <property type="match status" value="1"/>
</dbReference>
<evidence type="ECO:0000256" key="6">
    <source>
        <dbReference type="ARBA" id="ARBA00022692"/>
    </source>
</evidence>
<evidence type="ECO:0000256" key="5">
    <source>
        <dbReference type="ARBA" id="ARBA00022679"/>
    </source>
</evidence>
<reference evidence="14 15" key="1">
    <citation type="submission" date="2014-08" db="EMBL/GenBank/DDBJ databases">
        <title>Whole genome shotgun sequence of Sphingomonas paucimobilis NBRC 13935.</title>
        <authorList>
            <person name="Hosoyama A."/>
            <person name="Hashimoto M."/>
            <person name="Hosoyama Y."/>
            <person name="Noguchi M."/>
            <person name="Uohara A."/>
            <person name="Ohji S."/>
            <person name="Katano-Makiyama Y."/>
            <person name="Ichikawa N."/>
            <person name="Kimura A."/>
            <person name="Yamazoe A."/>
            <person name="Fujita N."/>
        </authorList>
    </citation>
    <scope>NUCLEOTIDE SEQUENCE [LARGE SCALE GENOMIC DNA]</scope>
    <source>
        <strain evidence="14 15">NBRC 13935</strain>
    </source>
</reference>
<keyword evidence="5" id="KW-0808">Transferase</keyword>
<dbReference type="EMBL" id="BBJS01000007">
    <property type="protein sequence ID" value="GAN12354.1"/>
    <property type="molecule type" value="Genomic_DNA"/>
</dbReference>
<dbReference type="SUPFAM" id="SSF158472">
    <property type="entry name" value="HAMP domain-like"/>
    <property type="match status" value="1"/>
</dbReference>
<dbReference type="SUPFAM" id="SSF55874">
    <property type="entry name" value="ATPase domain of HSP90 chaperone/DNA topoisomerase II/histidine kinase"/>
    <property type="match status" value="1"/>
</dbReference>
<keyword evidence="15" id="KW-1185">Reference proteome</keyword>
<gene>
    <name evidence="14" type="ORF">SP6_07_01400</name>
</gene>
<evidence type="ECO:0000256" key="1">
    <source>
        <dbReference type="ARBA" id="ARBA00000085"/>
    </source>
</evidence>
<comment type="subcellular location">
    <subcellularLocation>
        <location evidence="2">Membrane</location>
    </subcellularLocation>
</comment>
<dbReference type="RefSeq" id="WP_037568916.1">
    <property type="nucleotide sequence ID" value="NZ_BBJS01000007.1"/>
</dbReference>
<dbReference type="InterPro" id="IPR050428">
    <property type="entry name" value="TCS_sensor_his_kinase"/>
</dbReference>
<dbReference type="AlphaFoldDB" id="A0A0C9MYH1"/>
<dbReference type="CDD" id="cd00075">
    <property type="entry name" value="HATPase"/>
    <property type="match status" value="1"/>
</dbReference>
<dbReference type="PROSITE" id="PS50109">
    <property type="entry name" value="HIS_KIN"/>
    <property type="match status" value="1"/>
</dbReference>
<keyword evidence="7" id="KW-0418">Kinase</keyword>
<keyword evidence="4" id="KW-0597">Phosphoprotein</keyword>
<evidence type="ECO:0000256" key="10">
    <source>
        <dbReference type="ARBA" id="ARBA00023136"/>
    </source>
</evidence>
<dbReference type="Gene3D" id="3.30.565.10">
    <property type="entry name" value="Histidine kinase-like ATPase, C-terminal domain"/>
    <property type="match status" value="1"/>
</dbReference>
<proteinExistence type="predicted"/>
<dbReference type="Proteomes" id="UP000032025">
    <property type="component" value="Unassembled WGS sequence"/>
</dbReference>
<evidence type="ECO:0000256" key="8">
    <source>
        <dbReference type="ARBA" id="ARBA00022989"/>
    </source>
</evidence>
<dbReference type="SMART" id="SM00387">
    <property type="entry name" value="HATPase_c"/>
    <property type="match status" value="1"/>
</dbReference>
<evidence type="ECO:0000313" key="15">
    <source>
        <dbReference type="Proteomes" id="UP000032025"/>
    </source>
</evidence>
<dbReference type="InterPro" id="IPR003661">
    <property type="entry name" value="HisK_dim/P_dom"/>
</dbReference>
<dbReference type="SUPFAM" id="SSF47384">
    <property type="entry name" value="Homodimeric domain of signal transducing histidine kinase"/>
    <property type="match status" value="1"/>
</dbReference>
<organism evidence="14 15">
    <name type="scientific">Sphingomonas paucimobilis NBRC 13935</name>
    <dbReference type="NCBI Taxonomy" id="1219050"/>
    <lineage>
        <taxon>Bacteria</taxon>
        <taxon>Pseudomonadati</taxon>
        <taxon>Pseudomonadota</taxon>
        <taxon>Alphaproteobacteria</taxon>
        <taxon>Sphingomonadales</taxon>
        <taxon>Sphingomonadaceae</taxon>
        <taxon>Sphingomonas</taxon>
    </lineage>
</organism>
<protein>
    <recommendedName>
        <fullName evidence="3">histidine kinase</fullName>
        <ecNumber evidence="3">2.7.13.3</ecNumber>
    </recommendedName>
</protein>
<evidence type="ECO:0000256" key="9">
    <source>
        <dbReference type="ARBA" id="ARBA00023012"/>
    </source>
</evidence>
<dbReference type="Pfam" id="PF02518">
    <property type="entry name" value="HATPase_c"/>
    <property type="match status" value="1"/>
</dbReference>
<dbReference type="GeneID" id="78526471"/>
<evidence type="ECO:0000256" key="3">
    <source>
        <dbReference type="ARBA" id="ARBA00012438"/>
    </source>
</evidence>
<dbReference type="EC" id="2.7.13.3" evidence="3"/>
<evidence type="ECO:0000256" key="4">
    <source>
        <dbReference type="ARBA" id="ARBA00022553"/>
    </source>
</evidence>
<dbReference type="InterPro" id="IPR036097">
    <property type="entry name" value="HisK_dim/P_sf"/>
</dbReference>
<dbReference type="SMART" id="SM00304">
    <property type="entry name" value="HAMP"/>
    <property type="match status" value="1"/>
</dbReference>
<accession>A0A0C9MYH1</accession>
<keyword evidence="10 11" id="KW-0472">Membrane</keyword>
<keyword evidence="8 11" id="KW-1133">Transmembrane helix</keyword>
<dbReference type="Pfam" id="PF00672">
    <property type="entry name" value="HAMP"/>
    <property type="match status" value="1"/>
</dbReference>
<dbReference type="PANTHER" id="PTHR45436:SF8">
    <property type="entry name" value="HISTIDINE KINASE"/>
    <property type="match status" value="1"/>
</dbReference>
<evidence type="ECO:0000256" key="2">
    <source>
        <dbReference type="ARBA" id="ARBA00004370"/>
    </source>
</evidence>
<dbReference type="PRINTS" id="PR00344">
    <property type="entry name" value="BCTRLSENSOR"/>
</dbReference>
<dbReference type="InterPro" id="IPR003594">
    <property type="entry name" value="HATPase_dom"/>
</dbReference>
<evidence type="ECO:0000259" key="12">
    <source>
        <dbReference type="PROSITE" id="PS50109"/>
    </source>
</evidence>
<evidence type="ECO:0000259" key="13">
    <source>
        <dbReference type="PROSITE" id="PS50885"/>
    </source>
</evidence>
<dbReference type="GO" id="GO:0000155">
    <property type="term" value="F:phosphorelay sensor kinase activity"/>
    <property type="evidence" value="ECO:0007669"/>
    <property type="project" value="InterPro"/>
</dbReference>
<dbReference type="GO" id="GO:0005886">
    <property type="term" value="C:plasma membrane"/>
    <property type="evidence" value="ECO:0007669"/>
    <property type="project" value="TreeGrafter"/>
</dbReference>
<dbReference type="PROSITE" id="PS50885">
    <property type="entry name" value="HAMP"/>
    <property type="match status" value="1"/>
</dbReference>
<feature type="transmembrane region" description="Helical" evidence="11">
    <location>
        <begin position="157"/>
        <end position="177"/>
    </location>
</feature>